<dbReference type="Proteomes" id="UP000191135">
    <property type="component" value="Chromosome"/>
</dbReference>
<dbReference type="Pfam" id="PF12833">
    <property type="entry name" value="HTH_18"/>
    <property type="match status" value="1"/>
</dbReference>
<dbReference type="GO" id="GO:0043565">
    <property type="term" value="F:sequence-specific DNA binding"/>
    <property type="evidence" value="ECO:0007669"/>
    <property type="project" value="InterPro"/>
</dbReference>
<evidence type="ECO:0000256" key="1">
    <source>
        <dbReference type="ARBA" id="ARBA00023015"/>
    </source>
</evidence>
<feature type="domain" description="HTH araC/xylS-type" evidence="4">
    <location>
        <begin position="1"/>
        <end position="39"/>
    </location>
</feature>
<dbReference type="InterPro" id="IPR020449">
    <property type="entry name" value="Tscrpt_reg_AraC-type_HTH"/>
</dbReference>
<evidence type="ECO:0000256" key="2">
    <source>
        <dbReference type="ARBA" id="ARBA00023125"/>
    </source>
</evidence>
<evidence type="ECO:0000313" key="5">
    <source>
        <dbReference type="EMBL" id="AQZ50873.1"/>
    </source>
</evidence>
<proteinExistence type="predicted"/>
<dbReference type="GO" id="GO:0003700">
    <property type="term" value="F:DNA-binding transcription factor activity"/>
    <property type="evidence" value="ECO:0007669"/>
    <property type="project" value="InterPro"/>
</dbReference>
<sequence>MQARSVLEIAYDVGFNSKSAFYTAFRRDTDKTPAAFRKAQQADCCVDPNEAAG</sequence>
<protein>
    <submittedName>
        <fullName evidence="5">DNA-binding transcriptional regulator SoxS</fullName>
    </submittedName>
</protein>
<keyword evidence="1" id="KW-0805">Transcription regulation</keyword>
<dbReference type="KEGG" id="mmed:Mame_01520"/>
<dbReference type="InterPro" id="IPR018060">
    <property type="entry name" value="HTH_AraC"/>
</dbReference>
<dbReference type="PROSITE" id="PS01124">
    <property type="entry name" value="HTH_ARAC_FAMILY_2"/>
    <property type="match status" value="1"/>
</dbReference>
<dbReference type="Gene3D" id="1.10.10.60">
    <property type="entry name" value="Homeodomain-like"/>
    <property type="match status" value="1"/>
</dbReference>
<evidence type="ECO:0000256" key="3">
    <source>
        <dbReference type="ARBA" id="ARBA00023163"/>
    </source>
</evidence>
<dbReference type="PRINTS" id="PR00032">
    <property type="entry name" value="HTHARAC"/>
</dbReference>
<dbReference type="EMBL" id="CP020330">
    <property type="protein sequence ID" value="AQZ50873.1"/>
    <property type="molecule type" value="Genomic_DNA"/>
</dbReference>
<keyword evidence="6" id="KW-1185">Reference proteome</keyword>
<organism evidence="5 6">
    <name type="scientific">Martelella mediterranea DSM 17316</name>
    <dbReference type="NCBI Taxonomy" id="1122214"/>
    <lineage>
        <taxon>Bacteria</taxon>
        <taxon>Pseudomonadati</taxon>
        <taxon>Pseudomonadota</taxon>
        <taxon>Alphaproteobacteria</taxon>
        <taxon>Hyphomicrobiales</taxon>
        <taxon>Aurantimonadaceae</taxon>
        <taxon>Martelella</taxon>
    </lineage>
</organism>
<gene>
    <name evidence="5" type="ORF">Mame_01520</name>
</gene>
<accession>A0A1U9YZJ7</accession>
<evidence type="ECO:0000259" key="4">
    <source>
        <dbReference type="PROSITE" id="PS01124"/>
    </source>
</evidence>
<keyword evidence="3" id="KW-0804">Transcription</keyword>
<dbReference type="SUPFAM" id="SSF46689">
    <property type="entry name" value="Homeodomain-like"/>
    <property type="match status" value="1"/>
</dbReference>
<reference evidence="5 6" key="1">
    <citation type="submission" date="2017-03" db="EMBL/GenBank/DDBJ databases">
        <title>Foreign affairs: Plasmid Transfer between Roseobacters and Rhizobia.</title>
        <authorList>
            <person name="Bartling P."/>
            <person name="Bunk B."/>
            <person name="Overmann J."/>
            <person name="Brinkmann H."/>
            <person name="Petersen J."/>
        </authorList>
    </citation>
    <scope>NUCLEOTIDE SEQUENCE [LARGE SCALE GENOMIC DNA]</scope>
    <source>
        <strain evidence="5 6">MACL11</strain>
    </source>
</reference>
<evidence type="ECO:0000313" key="6">
    <source>
        <dbReference type="Proteomes" id="UP000191135"/>
    </source>
</evidence>
<dbReference type="AlphaFoldDB" id="A0A1U9YZJ7"/>
<keyword evidence="2 5" id="KW-0238">DNA-binding</keyword>
<dbReference type="InterPro" id="IPR009057">
    <property type="entry name" value="Homeodomain-like_sf"/>
</dbReference>
<name>A0A1U9YZJ7_9HYPH</name>